<accession>A0ABS6H3Z8</accession>
<dbReference type="PANTHER" id="PTHR30579">
    <property type="entry name" value="TRANSCRIPTIONAL REGULATOR"/>
    <property type="match status" value="1"/>
</dbReference>
<gene>
    <name evidence="5" type="ORF">JJQ90_00400</name>
</gene>
<keyword evidence="6" id="KW-1185">Reference proteome</keyword>
<dbReference type="InterPro" id="IPR000847">
    <property type="entry name" value="LysR_HTH_N"/>
</dbReference>
<keyword evidence="2" id="KW-0238">DNA-binding</keyword>
<keyword evidence="3" id="KW-0804">Transcription</keyword>
<evidence type="ECO:0000313" key="5">
    <source>
        <dbReference type="EMBL" id="MBU8542140.1"/>
    </source>
</evidence>
<proteinExistence type="predicted"/>
<dbReference type="InterPro" id="IPR005119">
    <property type="entry name" value="LysR_subst-bd"/>
</dbReference>
<keyword evidence="1" id="KW-0805">Transcription regulation</keyword>
<dbReference type="PANTHER" id="PTHR30579:SF3">
    <property type="entry name" value="TRANSCRIPTIONAL REGULATORY PROTEIN"/>
    <property type="match status" value="1"/>
</dbReference>
<dbReference type="EMBL" id="JAERQM010000001">
    <property type="protein sequence ID" value="MBU8542140.1"/>
    <property type="molecule type" value="Genomic_DNA"/>
</dbReference>
<evidence type="ECO:0000313" key="6">
    <source>
        <dbReference type="Proteomes" id="UP000689967"/>
    </source>
</evidence>
<protein>
    <submittedName>
        <fullName evidence="5">LysR family transcriptional regulator</fullName>
    </submittedName>
</protein>
<dbReference type="Pfam" id="PF00126">
    <property type="entry name" value="HTH_1"/>
    <property type="match status" value="1"/>
</dbReference>
<evidence type="ECO:0000256" key="1">
    <source>
        <dbReference type="ARBA" id="ARBA00023015"/>
    </source>
</evidence>
<dbReference type="RefSeq" id="WP_216872499.1">
    <property type="nucleotide sequence ID" value="NZ_JAERQM010000001.1"/>
</dbReference>
<dbReference type="Proteomes" id="UP000689967">
    <property type="component" value="Unassembled WGS sequence"/>
</dbReference>
<dbReference type="PROSITE" id="PS50931">
    <property type="entry name" value="HTH_LYSR"/>
    <property type="match status" value="1"/>
</dbReference>
<dbReference type="InterPro" id="IPR050176">
    <property type="entry name" value="LTTR"/>
</dbReference>
<dbReference type="Pfam" id="PF03466">
    <property type="entry name" value="LysR_substrate"/>
    <property type="match status" value="1"/>
</dbReference>
<dbReference type="CDD" id="cd08422">
    <property type="entry name" value="PBP2_CrgA_like"/>
    <property type="match status" value="1"/>
</dbReference>
<organism evidence="5 6">
    <name type="scientific">Falsiroseomonas oleicola</name>
    <dbReference type="NCBI Taxonomy" id="2801474"/>
    <lineage>
        <taxon>Bacteria</taxon>
        <taxon>Pseudomonadati</taxon>
        <taxon>Pseudomonadota</taxon>
        <taxon>Alphaproteobacteria</taxon>
        <taxon>Acetobacterales</taxon>
        <taxon>Roseomonadaceae</taxon>
        <taxon>Falsiroseomonas</taxon>
    </lineage>
</organism>
<name>A0ABS6H3Z8_9PROT</name>
<feature type="domain" description="HTH lysR-type" evidence="4">
    <location>
        <begin position="7"/>
        <end position="64"/>
    </location>
</feature>
<evidence type="ECO:0000259" key="4">
    <source>
        <dbReference type="PROSITE" id="PS50931"/>
    </source>
</evidence>
<comment type="caution">
    <text evidence="5">The sequence shown here is derived from an EMBL/GenBank/DDBJ whole genome shotgun (WGS) entry which is preliminary data.</text>
</comment>
<reference evidence="5 6" key="1">
    <citation type="submission" date="2021-01" db="EMBL/GenBank/DDBJ databases">
        <title>Roseomonas sp. nov, a bacterium isolated from an oil production mixture in Yumen Oilfield.</title>
        <authorList>
            <person name="Wu D."/>
        </authorList>
    </citation>
    <scope>NUCLEOTIDE SEQUENCE [LARGE SCALE GENOMIC DNA]</scope>
    <source>
        <strain evidence="5 6">ROY-5-3</strain>
    </source>
</reference>
<evidence type="ECO:0000256" key="3">
    <source>
        <dbReference type="ARBA" id="ARBA00023163"/>
    </source>
</evidence>
<evidence type="ECO:0000256" key="2">
    <source>
        <dbReference type="ARBA" id="ARBA00023125"/>
    </source>
</evidence>
<sequence>MTTPGHLDWSLLQAFVAVMRDGSLSAAALKLRLTQPTVGRQIRALEEAVGEALFDRTPQGLRPTDRATALFDHAAALEQAAQALGTAMGGKLDSPTGTVRITTSESFGVERLPGLLQPFMEANPGITIEMLASTQVENLLRRDADIAIRFARPEQPDLVARQVGTMELGFFAAESYLTRYGVPETLAELRNHRMVGFDRDPFARRAAERLALPVETWRAVYRSDSMIGQHTAVRAGLGIGVMHAHRDAPAQGLRRLLTAEFAPKQPIWLVAHADVRQGRRFRAVFDHLAAVLPAEFGGR</sequence>